<dbReference type="OrthoDB" id="3244603at2759"/>
<feature type="domain" description="FAD/NAD(P)-binding" evidence="10">
    <location>
        <begin position="196"/>
        <end position="441"/>
    </location>
</feature>
<evidence type="ECO:0000256" key="1">
    <source>
        <dbReference type="ARBA" id="ARBA00005272"/>
    </source>
</evidence>
<comment type="catalytic activity">
    <reaction evidence="8">
        <text>a quinone + NADH + H(+) = a quinol + NAD(+)</text>
        <dbReference type="Rhea" id="RHEA:46160"/>
        <dbReference type="ChEBI" id="CHEBI:15378"/>
        <dbReference type="ChEBI" id="CHEBI:24646"/>
        <dbReference type="ChEBI" id="CHEBI:57540"/>
        <dbReference type="ChEBI" id="CHEBI:57945"/>
        <dbReference type="ChEBI" id="CHEBI:132124"/>
        <dbReference type="EC" id="1.6.5.9"/>
    </reaction>
</comment>
<evidence type="ECO:0000256" key="2">
    <source>
        <dbReference type="ARBA" id="ARBA00012637"/>
    </source>
</evidence>
<dbReference type="AlphaFoldDB" id="A0A2C6KUN6"/>
<evidence type="ECO:0000259" key="10">
    <source>
        <dbReference type="Pfam" id="PF07992"/>
    </source>
</evidence>
<dbReference type="PANTHER" id="PTHR43706:SF47">
    <property type="entry name" value="EXTERNAL NADH-UBIQUINONE OXIDOREDUCTASE 1, MITOCHONDRIAL-RELATED"/>
    <property type="match status" value="1"/>
</dbReference>
<feature type="domain" description="External alternative NADH-ubiquinone oxidoreductase-like C-terminal" evidence="11">
    <location>
        <begin position="613"/>
        <end position="667"/>
    </location>
</feature>
<dbReference type="VEuPathDB" id="ToxoDB:CSUI_006121"/>
<keyword evidence="13" id="KW-1185">Reference proteome</keyword>
<dbReference type="GO" id="GO:0050136">
    <property type="term" value="F:NADH dehydrogenase (quinone) (non-electrogenic) activity"/>
    <property type="evidence" value="ECO:0007669"/>
    <property type="project" value="UniProtKB-EC"/>
</dbReference>
<dbReference type="InterPro" id="IPR023753">
    <property type="entry name" value="FAD/NAD-binding_dom"/>
</dbReference>
<dbReference type="Proteomes" id="UP000221165">
    <property type="component" value="Unassembled WGS sequence"/>
</dbReference>
<keyword evidence="5" id="KW-0809">Transit peptide</keyword>
<keyword evidence="4" id="KW-0274">FAD</keyword>
<evidence type="ECO:0000256" key="4">
    <source>
        <dbReference type="ARBA" id="ARBA00022827"/>
    </source>
</evidence>
<dbReference type="Gene3D" id="3.50.50.100">
    <property type="match status" value="2"/>
</dbReference>
<dbReference type="PANTHER" id="PTHR43706">
    <property type="entry name" value="NADH DEHYDROGENASE"/>
    <property type="match status" value="1"/>
</dbReference>
<evidence type="ECO:0000313" key="13">
    <source>
        <dbReference type="Proteomes" id="UP000221165"/>
    </source>
</evidence>
<protein>
    <recommendedName>
        <fullName evidence="2">NADH:ubiquinone reductase (non-electrogenic)</fullName>
        <ecNumber evidence="2">1.6.5.9</ecNumber>
    </recommendedName>
</protein>
<dbReference type="Pfam" id="PF07992">
    <property type="entry name" value="Pyr_redox_2"/>
    <property type="match status" value="1"/>
</dbReference>
<sequence length="677" mass="76045">MKSSLHSYITLSSSSSHPLHSCAMWRGKRPISSLSSSSFSSSTPTTTTTILPSFVSSSRSLASDPSQLLSETRKSSFLSLLPAKTCLADKKKKNPKIQELLFFSPSRHTPRGHERSLSSLVLLSPFSSSSRQCLPKLGPTSHTHNTRFFSSLSFVKQTFKSIFPSSSSSSLSLCENREKNPSLSSSSSYPPGKKQRVVVLGTGWASVNFFRNLNPSLYDVTVISPRNYFTFTPLLPSVCAGTLSPLSCIEPIRTLTRRNGKKIADFYEAHCTDIDFNHQLVCCENRQGGSFKLKYDYLVIGVGSDINTYGIRDVSKHAFFLKEVEHAMFIRKKVMSNFELAALPNTPEREKSRLLHFVVVGGGPTGVETAAEFADFILEDMNKYFPQLAAYVNISLIEGGKRLLGTYPLEISSFAEKILSDDLHVKLFLNSTVVGVDKDSIRFVKNVSRDSHNSSLGKDKAEGEQKTQLSLQGYPNVYAFGDCSTLIPSPMTQDAHDLYSRAGSSDLSPQWLLRHEKVLEGRYPQLNPLKFDYKKLQTSERMDFNTFKALLNEIDTSYRPPAPTAQNARQEGHYLARVPHMERGEKKGALFFDLSVFRFLLRLDFFFFSRVCVGSGQAVAHLPYGNITGGFFSLPFWKAVYIQMQVTWRSRTICLFDWLKTFFAGRDVGREHEYYTR</sequence>
<keyword evidence="3" id="KW-0285">Flavoprotein</keyword>
<dbReference type="InterPro" id="IPR045024">
    <property type="entry name" value="NDH-2"/>
</dbReference>
<dbReference type="SUPFAM" id="SSF51905">
    <property type="entry name" value="FAD/NAD(P)-binding domain"/>
    <property type="match status" value="2"/>
</dbReference>
<evidence type="ECO:0000256" key="5">
    <source>
        <dbReference type="ARBA" id="ARBA00022946"/>
    </source>
</evidence>
<proteinExistence type="inferred from homology"/>
<name>A0A2C6KUN6_9APIC</name>
<organism evidence="12 13">
    <name type="scientific">Cystoisospora suis</name>
    <dbReference type="NCBI Taxonomy" id="483139"/>
    <lineage>
        <taxon>Eukaryota</taxon>
        <taxon>Sar</taxon>
        <taxon>Alveolata</taxon>
        <taxon>Apicomplexa</taxon>
        <taxon>Conoidasida</taxon>
        <taxon>Coccidia</taxon>
        <taxon>Eucoccidiorida</taxon>
        <taxon>Eimeriorina</taxon>
        <taxon>Sarcocystidae</taxon>
        <taxon>Cystoisospora</taxon>
    </lineage>
</organism>
<dbReference type="InterPro" id="IPR036188">
    <property type="entry name" value="FAD/NAD-bd_sf"/>
</dbReference>
<reference evidence="12 13" key="1">
    <citation type="journal article" date="2017" name="Int. J. Parasitol.">
        <title>The genome of the protozoan parasite Cystoisospora suis and a reverse vaccinology approach to identify vaccine candidates.</title>
        <authorList>
            <person name="Palmieri N."/>
            <person name="Shrestha A."/>
            <person name="Ruttkowski B."/>
            <person name="Beck T."/>
            <person name="Vogl C."/>
            <person name="Tomley F."/>
            <person name="Blake D.P."/>
            <person name="Joachim A."/>
        </authorList>
    </citation>
    <scope>NUCLEOTIDE SEQUENCE [LARGE SCALE GENOMIC DNA]</scope>
    <source>
        <strain evidence="12 13">Wien I</strain>
    </source>
</reference>
<dbReference type="Pfam" id="PF22366">
    <property type="entry name" value="NDH2_C"/>
    <property type="match status" value="1"/>
</dbReference>
<dbReference type="EC" id="1.6.5.9" evidence="2"/>
<comment type="caution">
    <text evidence="12">The sequence shown here is derived from an EMBL/GenBank/DDBJ whole genome shotgun (WGS) entry which is preliminary data.</text>
</comment>
<evidence type="ECO:0000256" key="7">
    <source>
        <dbReference type="ARBA" id="ARBA00023027"/>
    </source>
</evidence>
<dbReference type="GeneID" id="94429497"/>
<dbReference type="RefSeq" id="XP_067921739.1">
    <property type="nucleotide sequence ID" value="XM_068066286.1"/>
</dbReference>
<evidence type="ECO:0000256" key="3">
    <source>
        <dbReference type="ARBA" id="ARBA00022630"/>
    </source>
</evidence>
<evidence type="ECO:0000256" key="8">
    <source>
        <dbReference type="ARBA" id="ARBA00047599"/>
    </source>
</evidence>
<dbReference type="GO" id="GO:0005739">
    <property type="term" value="C:mitochondrion"/>
    <property type="evidence" value="ECO:0007669"/>
    <property type="project" value="UniProtKB-ARBA"/>
</dbReference>
<evidence type="ECO:0000313" key="12">
    <source>
        <dbReference type="EMBL" id="PHJ20048.1"/>
    </source>
</evidence>
<evidence type="ECO:0000256" key="9">
    <source>
        <dbReference type="ARBA" id="ARBA00049010"/>
    </source>
</evidence>
<keyword evidence="6" id="KW-0560">Oxidoreductase</keyword>
<accession>A0A2C6KUN6</accession>
<evidence type="ECO:0000256" key="6">
    <source>
        <dbReference type="ARBA" id="ARBA00023002"/>
    </source>
</evidence>
<comment type="similarity">
    <text evidence="1">Belongs to the NADH dehydrogenase family.</text>
</comment>
<keyword evidence="7" id="KW-0520">NAD</keyword>
<evidence type="ECO:0000259" key="11">
    <source>
        <dbReference type="Pfam" id="PF22366"/>
    </source>
</evidence>
<comment type="catalytic activity">
    <reaction evidence="9">
        <text>a ubiquinone + NADH + H(+) = a ubiquinol + NAD(+)</text>
        <dbReference type="Rhea" id="RHEA:23152"/>
        <dbReference type="Rhea" id="RHEA-COMP:9565"/>
        <dbReference type="Rhea" id="RHEA-COMP:9566"/>
        <dbReference type="ChEBI" id="CHEBI:15378"/>
        <dbReference type="ChEBI" id="CHEBI:16389"/>
        <dbReference type="ChEBI" id="CHEBI:17976"/>
        <dbReference type="ChEBI" id="CHEBI:57540"/>
        <dbReference type="ChEBI" id="CHEBI:57945"/>
    </reaction>
</comment>
<dbReference type="InterPro" id="IPR054585">
    <property type="entry name" value="NDH2-like_C"/>
</dbReference>
<gene>
    <name evidence="12" type="ORF">CSUI_006121</name>
</gene>
<dbReference type="EMBL" id="MIGC01003045">
    <property type="protein sequence ID" value="PHJ20048.1"/>
    <property type="molecule type" value="Genomic_DNA"/>
</dbReference>